<dbReference type="InterPro" id="IPR029033">
    <property type="entry name" value="His_PPase_superfam"/>
</dbReference>
<sequence length="292" mass="33123">MELNQAPPIRSEGYARVTVSPRELVFPDSFQERMAGTVDVRLIRHGETQGYGTNAGLTQLGKWQAHRKGQNLARGLKDESKAVMISADTARASETAVSVQEGLNQGIARYNIENVEIVDVVPMNNFRNLQVWCDGEEKDPTSAFIKYDTVLEEYERNKSGDRPGWLDEIDRFWKVQAGGGDPIMYWLNQPLQFFEPPAIVVRRFWRGIFKLINENTDNLNLRVFICTHSGPIRALATSAVGHDPGEPHNLEDVRIRVFPDKEHAILTYRGRGTEIEVPTTNTPSWFDLKNKD</sequence>
<dbReference type="CDD" id="cd07040">
    <property type="entry name" value="HP"/>
    <property type="match status" value="1"/>
</dbReference>
<evidence type="ECO:0000313" key="1">
    <source>
        <dbReference type="EMBL" id="SUZ52349.1"/>
    </source>
</evidence>
<proteinExistence type="predicted"/>
<dbReference type="Pfam" id="PF00300">
    <property type="entry name" value="His_Phos_1"/>
    <property type="match status" value="1"/>
</dbReference>
<dbReference type="AlphaFoldDB" id="A0A381ND51"/>
<organism evidence="1">
    <name type="scientific">marine metagenome</name>
    <dbReference type="NCBI Taxonomy" id="408172"/>
    <lineage>
        <taxon>unclassified sequences</taxon>
        <taxon>metagenomes</taxon>
        <taxon>ecological metagenomes</taxon>
    </lineage>
</organism>
<evidence type="ECO:0008006" key="2">
    <source>
        <dbReference type="Google" id="ProtNLM"/>
    </source>
</evidence>
<dbReference type="SMART" id="SM00855">
    <property type="entry name" value="PGAM"/>
    <property type="match status" value="1"/>
</dbReference>
<protein>
    <recommendedName>
        <fullName evidence="2">Histidine phosphatase family protein</fullName>
    </recommendedName>
</protein>
<dbReference type="SUPFAM" id="SSF53254">
    <property type="entry name" value="Phosphoglycerate mutase-like"/>
    <property type="match status" value="1"/>
</dbReference>
<dbReference type="Gene3D" id="3.40.50.1240">
    <property type="entry name" value="Phosphoglycerate mutase-like"/>
    <property type="match status" value="1"/>
</dbReference>
<dbReference type="InterPro" id="IPR013078">
    <property type="entry name" value="His_Pase_superF_clade-1"/>
</dbReference>
<gene>
    <name evidence="1" type="ORF">METZ01_LOCUS5203</name>
</gene>
<accession>A0A381ND51</accession>
<name>A0A381ND51_9ZZZZ</name>
<reference evidence="1" key="1">
    <citation type="submission" date="2018-05" db="EMBL/GenBank/DDBJ databases">
        <authorList>
            <person name="Lanie J.A."/>
            <person name="Ng W.-L."/>
            <person name="Kazmierczak K.M."/>
            <person name="Andrzejewski T.M."/>
            <person name="Davidsen T.M."/>
            <person name="Wayne K.J."/>
            <person name="Tettelin H."/>
            <person name="Glass J.I."/>
            <person name="Rusch D."/>
            <person name="Podicherti R."/>
            <person name="Tsui H.-C.T."/>
            <person name="Winkler M.E."/>
        </authorList>
    </citation>
    <scope>NUCLEOTIDE SEQUENCE</scope>
</reference>
<dbReference type="EMBL" id="UINC01000268">
    <property type="protein sequence ID" value="SUZ52349.1"/>
    <property type="molecule type" value="Genomic_DNA"/>
</dbReference>